<dbReference type="Proteomes" id="UP000324748">
    <property type="component" value="Unassembled WGS sequence"/>
</dbReference>
<organism evidence="2 3">
    <name type="scientific">Puccinia graminis f. sp. tritici</name>
    <dbReference type="NCBI Taxonomy" id="56615"/>
    <lineage>
        <taxon>Eukaryota</taxon>
        <taxon>Fungi</taxon>
        <taxon>Dikarya</taxon>
        <taxon>Basidiomycota</taxon>
        <taxon>Pucciniomycotina</taxon>
        <taxon>Pucciniomycetes</taxon>
        <taxon>Pucciniales</taxon>
        <taxon>Pucciniaceae</taxon>
        <taxon>Puccinia</taxon>
    </lineage>
</organism>
<sequence>MALRLALESLSQSGRYFLQGSRDLPLANDSDDGSLHSKGAMKRPSPLAWVFAAKPSGGLLSVLAGLKAQQARCPPANGISRPSSSTSFLSELLSPTCPPRGSSQTSPNPRIAGWMPMIAD</sequence>
<feature type="region of interest" description="Disordered" evidence="1">
    <location>
        <begin position="21"/>
        <end position="41"/>
    </location>
</feature>
<protein>
    <submittedName>
        <fullName evidence="2">Uncharacterized protein</fullName>
    </submittedName>
</protein>
<dbReference type="AlphaFoldDB" id="A0A5B0LWR4"/>
<name>A0A5B0LWR4_PUCGR</name>
<dbReference type="OrthoDB" id="10305455at2759"/>
<feature type="region of interest" description="Disordered" evidence="1">
    <location>
        <begin position="73"/>
        <end position="112"/>
    </location>
</feature>
<gene>
    <name evidence="2" type="ORF">PGT21_006118</name>
</gene>
<evidence type="ECO:0000313" key="3">
    <source>
        <dbReference type="Proteomes" id="UP000324748"/>
    </source>
</evidence>
<proteinExistence type="predicted"/>
<comment type="caution">
    <text evidence="2">The sequence shown here is derived from an EMBL/GenBank/DDBJ whole genome shotgun (WGS) entry which is preliminary data.</text>
</comment>
<reference evidence="2 3" key="1">
    <citation type="submission" date="2019-05" db="EMBL/GenBank/DDBJ databases">
        <title>Emergence of the Ug99 lineage of the wheat stem rust pathogen through somatic hybridization.</title>
        <authorList>
            <person name="Li F."/>
            <person name="Upadhyaya N.M."/>
            <person name="Sperschneider J."/>
            <person name="Matny O."/>
            <person name="Nguyen-Phuc H."/>
            <person name="Mago R."/>
            <person name="Raley C."/>
            <person name="Miller M.E."/>
            <person name="Silverstein K.A.T."/>
            <person name="Henningsen E."/>
            <person name="Hirsch C.D."/>
            <person name="Visser B."/>
            <person name="Pretorius Z.A."/>
            <person name="Steffenson B.J."/>
            <person name="Schwessinger B."/>
            <person name="Dodds P.N."/>
            <person name="Figueroa M."/>
        </authorList>
    </citation>
    <scope>NUCLEOTIDE SEQUENCE [LARGE SCALE GENOMIC DNA]</scope>
    <source>
        <strain evidence="2">21-0</strain>
    </source>
</reference>
<dbReference type="EMBL" id="VSWC01000183">
    <property type="protein sequence ID" value="KAA1068932.1"/>
    <property type="molecule type" value="Genomic_DNA"/>
</dbReference>
<accession>A0A5B0LWR4</accession>
<feature type="compositionally biased region" description="Low complexity" evidence="1">
    <location>
        <begin position="80"/>
        <end position="94"/>
    </location>
</feature>
<evidence type="ECO:0000256" key="1">
    <source>
        <dbReference type="SAM" id="MobiDB-lite"/>
    </source>
</evidence>
<keyword evidence="3" id="KW-1185">Reference proteome</keyword>
<evidence type="ECO:0000313" key="2">
    <source>
        <dbReference type="EMBL" id="KAA1068932.1"/>
    </source>
</evidence>